<dbReference type="CDD" id="cd16913">
    <property type="entry name" value="YkuD_like"/>
    <property type="match status" value="1"/>
</dbReference>
<dbReference type="InterPro" id="IPR038063">
    <property type="entry name" value="Transpep_catalytic_dom"/>
</dbReference>
<keyword evidence="5 7" id="KW-0573">Peptidoglycan synthesis</keyword>
<sequence>MARLGILTVGAVATALGGIALIRADERLGTAHLSWAELRAHRPDLVLEDAPGAPIADDEATSIANRAPGEGEDAPAPRSTASPFSVDRSLVVKRILPISGAIKYGEWHWDESGVPEGPIVIAVDLQARVLSIFRGGYEIGAAAVLLGTQDKPTPLGVFPISQKNKDHVSSLYDAPMPYMMRLTNDGISIHASNVRNGYASHGCIGVPLPFAQKLFAAARLGDKVFITRGKKITLGDALVD</sequence>
<protein>
    <submittedName>
        <fullName evidence="9">L,D-transpeptidase family protein</fullName>
    </submittedName>
</protein>
<evidence type="ECO:0000256" key="4">
    <source>
        <dbReference type="ARBA" id="ARBA00022960"/>
    </source>
</evidence>
<dbReference type="Gene3D" id="2.40.440.10">
    <property type="entry name" value="L,D-transpeptidase catalytic domain-like"/>
    <property type="match status" value="1"/>
</dbReference>
<dbReference type="EMBL" id="JAAAPO010000006">
    <property type="protein sequence ID" value="NBC37821.1"/>
    <property type="molecule type" value="Genomic_DNA"/>
</dbReference>
<reference evidence="10" key="1">
    <citation type="submission" date="2020-01" db="EMBL/GenBank/DDBJ databases">
        <title>Sphingomonas sp. strain CSW-10.</title>
        <authorList>
            <person name="Chen W.-M."/>
        </authorList>
    </citation>
    <scope>NUCLEOTIDE SEQUENCE [LARGE SCALE GENOMIC DNA]</scope>
    <source>
        <strain evidence="10">FSY-8</strain>
    </source>
</reference>
<keyword evidence="10" id="KW-1185">Reference proteome</keyword>
<dbReference type="PANTHER" id="PTHR30582">
    <property type="entry name" value="L,D-TRANSPEPTIDASE"/>
    <property type="match status" value="1"/>
</dbReference>
<evidence type="ECO:0000256" key="1">
    <source>
        <dbReference type="ARBA" id="ARBA00004752"/>
    </source>
</evidence>
<evidence type="ECO:0000256" key="7">
    <source>
        <dbReference type="PROSITE-ProRule" id="PRU01373"/>
    </source>
</evidence>
<evidence type="ECO:0000256" key="6">
    <source>
        <dbReference type="ARBA" id="ARBA00023316"/>
    </source>
</evidence>
<dbReference type="PANTHER" id="PTHR30582:SF2">
    <property type="entry name" value="L,D-TRANSPEPTIDASE YCIB-RELATED"/>
    <property type="match status" value="1"/>
</dbReference>
<dbReference type="Pfam" id="PF03734">
    <property type="entry name" value="YkuD"/>
    <property type="match status" value="1"/>
</dbReference>
<dbReference type="InterPro" id="IPR005490">
    <property type="entry name" value="LD_TPept_cat_dom"/>
</dbReference>
<dbReference type="PROSITE" id="PS52029">
    <property type="entry name" value="LD_TPASE"/>
    <property type="match status" value="1"/>
</dbReference>
<evidence type="ECO:0000256" key="5">
    <source>
        <dbReference type="ARBA" id="ARBA00022984"/>
    </source>
</evidence>
<evidence type="ECO:0000313" key="9">
    <source>
        <dbReference type="EMBL" id="NBC37821.1"/>
    </source>
</evidence>
<comment type="caution">
    <text evidence="9">The sequence shown here is derived from an EMBL/GenBank/DDBJ whole genome shotgun (WGS) entry which is preliminary data.</text>
</comment>
<feature type="active site" description="Proton donor/acceptor" evidence="7">
    <location>
        <position position="190"/>
    </location>
</feature>
<keyword evidence="4 7" id="KW-0133">Cell shape</keyword>
<keyword evidence="3" id="KW-0808">Transferase</keyword>
<dbReference type="Proteomes" id="UP000753724">
    <property type="component" value="Unassembled WGS sequence"/>
</dbReference>
<comment type="similarity">
    <text evidence="2">Belongs to the YkuD family.</text>
</comment>
<comment type="pathway">
    <text evidence="1 7">Cell wall biogenesis; peptidoglycan biosynthesis.</text>
</comment>
<name>A0ABW9XGY9_9SPHN</name>
<evidence type="ECO:0000256" key="2">
    <source>
        <dbReference type="ARBA" id="ARBA00005992"/>
    </source>
</evidence>
<feature type="active site" description="Nucleophile" evidence="7">
    <location>
        <position position="203"/>
    </location>
</feature>
<proteinExistence type="inferred from homology"/>
<dbReference type="SUPFAM" id="SSF141523">
    <property type="entry name" value="L,D-transpeptidase catalytic domain-like"/>
    <property type="match status" value="1"/>
</dbReference>
<accession>A0ABW9XGY9</accession>
<gene>
    <name evidence="9" type="ORF">GTZ99_14800</name>
</gene>
<evidence type="ECO:0000259" key="8">
    <source>
        <dbReference type="PROSITE" id="PS52029"/>
    </source>
</evidence>
<dbReference type="InterPro" id="IPR050979">
    <property type="entry name" value="LD-transpeptidase"/>
</dbReference>
<evidence type="ECO:0000313" key="10">
    <source>
        <dbReference type="Proteomes" id="UP000753724"/>
    </source>
</evidence>
<feature type="domain" description="L,D-TPase catalytic" evidence="8">
    <location>
        <begin position="119"/>
        <end position="227"/>
    </location>
</feature>
<keyword evidence="6 7" id="KW-0961">Cell wall biogenesis/degradation</keyword>
<evidence type="ECO:0000256" key="3">
    <source>
        <dbReference type="ARBA" id="ARBA00022679"/>
    </source>
</evidence>
<organism evidence="9 10">
    <name type="scientific">Novosphingobium ovatum</name>
    <dbReference type="NCBI Taxonomy" id="1908523"/>
    <lineage>
        <taxon>Bacteria</taxon>
        <taxon>Pseudomonadati</taxon>
        <taxon>Pseudomonadota</taxon>
        <taxon>Alphaproteobacteria</taxon>
        <taxon>Sphingomonadales</taxon>
        <taxon>Sphingomonadaceae</taxon>
        <taxon>Novosphingobium</taxon>
    </lineage>
</organism>